<organism evidence="1 2">
    <name type="scientific">Stagnihabitans tardus</name>
    <dbReference type="NCBI Taxonomy" id="2699202"/>
    <lineage>
        <taxon>Bacteria</taxon>
        <taxon>Pseudomonadati</taxon>
        <taxon>Pseudomonadota</taxon>
        <taxon>Alphaproteobacteria</taxon>
        <taxon>Rhodobacterales</taxon>
        <taxon>Paracoccaceae</taxon>
        <taxon>Stagnihabitans</taxon>
    </lineage>
</organism>
<dbReference type="EMBL" id="JAABNR010000005">
    <property type="protein sequence ID" value="NBZ87236.1"/>
    <property type="molecule type" value="Genomic_DNA"/>
</dbReference>
<comment type="caution">
    <text evidence="1">The sequence shown here is derived from an EMBL/GenBank/DDBJ whole genome shotgun (WGS) entry which is preliminary data.</text>
</comment>
<dbReference type="AlphaFoldDB" id="A0AAE4Y9C9"/>
<accession>A0AAE4Y9C9</accession>
<keyword evidence="2" id="KW-1185">Reference proteome</keyword>
<name>A0AAE4Y9C9_9RHOB</name>
<evidence type="ECO:0000313" key="1">
    <source>
        <dbReference type="EMBL" id="NBZ87236.1"/>
    </source>
</evidence>
<protein>
    <submittedName>
        <fullName evidence="1">Uncharacterized protein</fullName>
    </submittedName>
</protein>
<evidence type="ECO:0000313" key="2">
    <source>
        <dbReference type="Proteomes" id="UP001193501"/>
    </source>
</evidence>
<sequence>MGNNKPGEHMGFEWIFDVLRDLKSFASANDMPALAHKADEAIAAARAELEARSDAPKEKPDQLH</sequence>
<dbReference type="Proteomes" id="UP001193501">
    <property type="component" value="Unassembled WGS sequence"/>
</dbReference>
<gene>
    <name evidence="1" type="ORF">GV832_06545</name>
</gene>
<proteinExistence type="predicted"/>
<dbReference type="RefSeq" id="WP_168774048.1">
    <property type="nucleotide sequence ID" value="NZ_JAABNR010000005.1"/>
</dbReference>
<reference evidence="1" key="1">
    <citation type="submission" date="2020-01" db="EMBL/GenBank/DDBJ databases">
        <authorList>
            <person name="Chen W.-M."/>
        </authorList>
    </citation>
    <scope>NUCLEOTIDE SEQUENCE</scope>
    <source>
        <strain evidence="1">CYK-10</strain>
    </source>
</reference>